<dbReference type="SUPFAM" id="SSF55729">
    <property type="entry name" value="Acyl-CoA N-acyltransferases (Nat)"/>
    <property type="match status" value="1"/>
</dbReference>
<keyword evidence="5" id="KW-1185">Reference proteome</keyword>
<keyword evidence="2 4" id="KW-0808">Transferase</keyword>
<keyword evidence="3" id="KW-0012">Acyltransferase</keyword>
<dbReference type="PANTHER" id="PTHR36449:SF1">
    <property type="entry name" value="ACETYLTRANSFERASE"/>
    <property type="match status" value="1"/>
</dbReference>
<dbReference type="RefSeq" id="WP_130160226.1">
    <property type="nucleotide sequence ID" value="NZ_SGIS01000058.1"/>
</dbReference>
<dbReference type="EMBL" id="SGIS01000058">
    <property type="protein sequence ID" value="RZF60637.1"/>
    <property type="molecule type" value="Genomic_DNA"/>
</dbReference>
<dbReference type="PANTHER" id="PTHR36449">
    <property type="entry name" value="ACETYLTRANSFERASE-RELATED"/>
    <property type="match status" value="1"/>
</dbReference>
<dbReference type="GO" id="GO:0016746">
    <property type="term" value="F:acyltransferase activity"/>
    <property type="evidence" value="ECO:0007669"/>
    <property type="project" value="UniProtKB-KW"/>
</dbReference>
<keyword evidence="1" id="KW-1277">Toxin-antitoxin system</keyword>
<dbReference type="OrthoDB" id="9793394at2"/>
<evidence type="ECO:0000256" key="1">
    <source>
        <dbReference type="ARBA" id="ARBA00022649"/>
    </source>
</evidence>
<evidence type="ECO:0000313" key="5">
    <source>
        <dbReference type="Proteomes" id="UP000292085"/>
    </source>
</evidence>
<evidence type="ECO:0000256" key="3">
    <source>
        <dbReference type="ARBA" id="ARBA00023315"/>
    </source>
</evidence>
<protein>
    <submittedName>
        <fullName evidence="4">GNAT family N-acetyltransferase</fullName>
    </submittedName>
</protein>
<organism evidence="4 5">
    <name type="scientific">Sphingomonas populi</name>
    <dbReference type="NCBI Taxonomy" id="2484750"/>
    <lineage>
        <taxon>Bacteria</taxon>
        <taxon>Pseudomonadati</taxon>
        <taxon>Pseudomonadota</taxon>
        <taxon>Alphaproteobacteria</taxon>
        <taxon>Sphingomonadales</taxon>
        <taxon>Sphingomonadaceae</taxon>
        <taxon>Sphingomonas</taxon>
    </lineage>
</organism>
<sequence>MTLPAWHEEAISKAHDRASFDCGDAGLNTFLLRYARQSHESGGAKTFLAIDDTDNQTILGFYSIAPGSLSYPGTPELVRRGLAKHEVPGFRLARLATHVRVQWQGLGGQLLGMIARRCIRVAAEVGGVMLIIDAKNERAANWYASYGAVPLDDRPLTLALSFSTLERELKVSDQL</sequence>
<dbReference type="AlphaFoldDB" id="A0A4Q6XVD8"/>
<reference evidence="4 5" key="1">
    <citation type="submission" date="2019-02" db="EMBL/GenBank/DDBJ databases">
        <authorList>
            <person name="Li Y."/>
        </authorList>
    </citation>
    <scope>NUCLEOTIDE SEQUENCE [LARGE SCALE GENOMIC DNA]</scope>
    <source>
        <strain evidence="4 5">3-7</strain>
    </source>
</reference>
<dbReference type="Proteomes" id="UP000292085">
    <property type="component" value="Unassembled WGS sequence"/>
</dbReference>
<evidence type="ECO:0000256" key="2">
    <source>
        <dbReference type="ARBA" id="ARBA00022679"/>
    </source>
</evidence>
<dbReference type="Gene3D" id="3.40.630.30">
    <property type="match status" value="1"/>
</dbReference>
<name>A0A4Q6XVD8_9SPHN</name>
<evidence type="ECO:0000313" key="4">
    <source>
        <dbReference type="EMBL" id="RZF60637.1"/>
    </source>
</evidence>
<gene>
    <name evidence="4" type="ORF">EWE75_21955</name>
</gene>
<proteinExistence type="predicted"/>
<dbReference type="InterPro" id="IPR016181">
    <property type="entry name" value="Acyl_CoA_acyltransferase"/>
</dbReference>
<accession>A0A4Q6XVD8</accession>
<comment type="caution">
    <text evidence="4">The sequence shown here is derived from an EMBL/GenBank/DDBJ whole genome shotgun (WGS) entry which is preliminary data.</text>
</comment>